<sequence>MRQRQRRPSSTASASSRLLSPSSSSSSSPSSSSSASSASSGSSAASSPAAHASPALSSSSSSRSSSSRVSPLASMPPSSDAVKRLRRKRPLALATERARSTASAAPLTATPRHDSTDKDTPHAPSPKPSAAPLTATPRHDSTDKDTPHAPSPKRGKIERRLVASTRASADGGRELAAASSHAGAGSGLSQQSAAMLFHQSCRLLEQQTLEYDVRAAELEEEICRVVDEREQYEAKTKFLLRQLEEMRGGGDNEEKTAANASADAALSQQAPPLDSLLPASITQQEAAVRETLRERRTAIASILRDLHGVEGLEKQVARLR</sequence>
<gene>
    <name evidence="2" type="ORF">P43SY_004255</name>
</gene>
<reference evidence="2" key="1">
    <citation type="submission" date="2021-12" db="EMBL/GenBank/DDBJ databases">
        <title>Prjna785345.</title>
        <authorList>
            <person name="Rujirawat T."/>
            <person name="Krajaejun T."/>
        </authorList>
    </citation>
    <scope>NUCLEOTIDE SEQUENCE</scope>
    <source>
        <strain evidence="2">Pi057C3</strain>
    </source>
</reference>
<dbReference type="Proteomes" id="UP001209570">
    <property type="component" value="Unassembled WGS sequence"/>
</dbReference>
<accession>A0AAD5M3E5</accession>
<feature type="compositionally biased region" description="Basic and acidic residues" evidence="1">
    <location>
        <begin position="137"/>
        <end position="147"/>
    </location>
</feature>
<feature type="compositionally biased region" description="Low complexity" evidence="1">
    <location>
        <begin position="175"/>
        <end position="186"/>
    </location>
</feature>
<evidence type="ECO:0000313" key="3">
    <source>
        <dbReference type="Proteomes" id="UP001209570"/>
    </source>
</evidence>
<comment type="caution">
    <text evidence="2">The sequence shown here is derived from an EMBL/GenBank/DDBJ whole genome shotgun (WGS) entry which is preliminary data.</text>
</comment>
<evidence type="ECO:0000256" key="1">
    <source>
        <dbReference type="SAM" id="MobiDB-lite"/>
    </source>
</evidence>
<feature type="compositionally biased region" description="Low complexity" evidence="1">
    <location>
        <begin position="257"/>
        <end position="267"/>
    </location>
</feature>
<feature type="region of interest" description="Disordered" evidence="1">
    <location>
        <begin position="1"/>
        <end position="186"/>
    </location>
</feature>
<proteinExistence type="predicted"/>
<organism evidence="2 3">
    <name type="scientific">Pythium insidiosum</name>
    <name type="common">Pythiosis disease agent</name>
    <dbReference type="NCBI Taxonomy" id="114742"/>
    <lineage>
        <taxon>Eukaryota</taxon>
        <taxon>Sar</taxon>
        <taxon>Stramenopiles</taxon>
        <taxon>Oomycota</taxon>
        <taxon>Peronosporomycetes</taxon>
        <taxon>Pythiales</taxon>
        <taxon>Pythiaceae</taxon>
        <taxon>Pythium</taxon>
    </lineage>
</organism>
<dbReference type="EMBL" id="JAKCXM010000477">
    <property type="protein sequence ID" value="KAJ0393625.1"/>
    <property type="molecule type" value="Genomic_DNA"/>
</dbReference>
<feature type="compositionally biased region" description="Low complexity" evidence="1">
    <location>
        <begin position="91"/>
        <end position="110"/>
    </location>
</feature>
<evidence type="ECO:0000313" key="2">
    <source>
        <dbReference type="EMBL" id="KAJ0393625.1"/>
    </source>
</evidence>
<feature type="compositionally biased region" description="Low complexity" evidence="1">
    <location>
        <begin position="8"/>
        <end position="73"/>
    </location>
</feature>
<feature type="region of interest" description="Disordered" evidence="1">
    <location>
        <begin position="248"/>
        <end position="267"/>
    </location>
</feature>
<protein>
    <submittedName>
        <fullName evidence="2">Uncharacterized protein</fullName>
    </submittedName>
</protein>
<dbReference type="AlphaFoldDB" id="A0AAD5M3E5"/>
<keyword evidence="3" id="KW-1185">Reference proteome</keyword>
<feature type="compositionally biased region" description="Basic and acidic residues" evidence="1">
    <location>
        <begin position="111"/>
        <end position="121"/>
    </location>
</feature>
<name>A0AAD5M3E5_PYTIN</name>